<gene>
    <name evidence="2" type="ORF">CKO28_06860</name>
</gene>
<reference evidence="2 3" key="1">
    <citation type="journal article" date="2020" name="Microorganisms">
        <title>Osmotic Adaptation and Compatible Solute Biosynthesis of Phototrophic Bacteria as Revealed from Genome Analyses.</title>
        <authorList>
            <person name="Imhoff J.F."/>
            <person name="Rahn T."/>
            <person name="Kunzel S."/>
            <person name="Keller A."/>
            <person name="Neulinger S.C."/>
        </authorList>
    </citation>
    <scope>NUCLEOTIDE SEQUENCE [LARGE SCALE GENOMIC DNA]</scope>
    <source>
        <strain evidence="2 3">DSM 9895</strain>
    </source>
</reference>
<dbReference type="Pfam" id="PF22888">
    <property type="entry name" value="FIMAH"/>
    <property type="match status" value="1"/>
</dbReference>
<evidence type="ECO:0000313" key="2">
    <source>
        <dbReference type="EMBL" id="MBK1667752.1"/>
    </source>
</evidence>
<dbReference type="Proteomes" id="UP001296873">
    <property type="component" value="Unassembled WGS sequence"/>
</dbReference>
<feature type="domain" description="FIMAH" evidence="1">
    <location>
        <begin position="352"/>
        <end position="428"/>
    </location>
</feature>
<protein>
    <recommendedName>
        <fullName evidence="1">FIMAH domain-containing protein</fullName>
    </recommendedName>
</protein>
<comment type="caution">
    <text evidence="2">The sequence shown here is derived from an EMBL/GenBank/DDBJ whole genome shotgun (WGS) entry which is preliminary data.</text>
</comment>
<dbReference type="RefSeq" id="WP_200339913.1">
    <property type="nucleotide sequence ID" value="NZ_NRRL01000011.1"/>
</dbReference>
<dbReference type="EMBL" id="NRRL01000011">
    <property type="protein sequence ID" value="MBK1667752.1"/>
    <property type="molecule type" value="Genomic_DNA"/>
</dbReference>
<evidence type="ECO:0000259" key="1">
    <source>
        <dbReference type="Pfam" id="PF22888"/>
    </source>
</evidence>
<sequence>MSSQQPQNTAEVWFLNAVDDVIVEIFVNRDDTLTLSEVKPLELGPVFVVDGTQQRPYQTHCFQIRQKEDPEARVLAEVSLELTRGRSFTASFHVGEFPDTYTLSVFENDFAPSGNSRLTVRHLGRPRVLEWSLSPNEGADPRIPADHRDGTLRRPQQQHALEIVPNSYRLEARADGQVMAYVPSLDLQTEKLFTAYFVGAPQPSKQRPQELRRHWVVQEFKVPVGAPLEPVVTFPEPPVADTNQDQPVRFDTAPIEVWETNQGAARFSIVDPDGWVSGVEVTQFEPEGGDVRVPDNAVQSSPGLGEPAIATLFIGDDLSDGDYLVTLRSNPGSVTESAVHEIPVKVKPITLARLRDELARMEGEGAVTASFAGQLRGLLDDTAAAQAANEPQEACAALDRFDELAEDNRGGAITNPAAQALRRQSQALQRDLGCPRWRAWF</sequence>
<keyword evidence="3" id="KW-1185">Reference proteome</keyword>
<dbReference type="InterPro" id="IPR054470">
    <property type="entry name" value="FIMAH_dom"/>
</dbReference>
<organism evidence="2 3">
    <name type="scientific">Rhodovibrio sodomensis</name>
    <dbReference type="NCBI Taxonomy" id="1088"/>
    <lineage>
        <taxon>Bacteria</taxon>
        <taxon>Pseudomonadati</taxon>
        <taxon>Pseudomonadota</taxon>
        <taxon>Alphaproteobacteria</taxon>
        <taxon>Rhodospirillales</taxon>
        <taxon>Rhodovibrionaceae</taxon>
        <taxon>Rhodovibrio</taxon>
    </lineage>
</organism>
<proteinExistence type="predicted"/>
<accession>A0ABS1DBC4</accession>
<evidence type="ECO:0000313" key="3">
    <source>
        <dbReference type="Proteomes" id="UP001296873"/>
    </source>
</evidence>
<name>A0ABS1DBC4_9PROT</name>